<dbReference type="GO" id="GO:0008270">
    <property type="term" value="F:zinc ion binding"/>
    <property type="evidence" value="ECO:0007669"/>
    <property type="project" value="InterPro"/>
</dbReference>
<comment type="caution">
    <text evidence="5">The sequence shown here is derived from an EMBL/GenBank/DDBJ whole genome shotgun (WGS) entry which is preliminary data.</text>
</comment>
<dbReference type="Gene3D" id="3.10.10.10">
    <property type="entry name" value="HIV Type 1 Reverse Transcriptase, subunit A, domain 1"/>
    <property type="match status" value="1"/>
</dbReference>
<dbReference type="InterPro" id="IPR001584">
    <property type="entry name" value="Integrase_cat-core"/>
</dbReference>
<dbReference type="PROSITE" id="PS50994">
    <property type="entry name" value="INTEGRASE"/>
    <property type="match status" value="1"/>
</dbReference>
<dbReference type="Gene3D" id="3.30.70.270">
    <property type="match status" value="1"/>
</dbReference>
<keyword evidence="2" id="KW-0378">Hydrolase</keyword>
<feature type="compositionally biased region" description="Polar residues" evidence="3">
    <location>
        <begin position="703"/>
        <end position="713"/>
    </location>
</feature>
<organism evidence="5">
    <name type="scientific">Tanacetum cinerariifolium</name>
    <name type="common">Dalmatian daisy</name>
    <name type="synonym">Chrysanthemum cinerariifolium</name>
    <dbReference type="NCBI Taxonomy" id="118510"/>
    <lineage>
        <taxon>Eukaryota</taxon>
        <taxon>Viridiplantae</taxon>
        <taxon>Streptophyta</taxon>
        <taxon>Embryophyta</taxon>
        <taxon>Tracheophyta</taxon>
        <taxon>Spermatophyta</taxon>
        <taxon>Magnoliopsida</taxon>
        <taxon>eudicotyledons</taxon>
        <taxon>Gunneridae</taxon>
        <taxon>Pentapetalae</taxon>
        <taxon>asterids</taxon>
        <taxon>campanulids</taxon>
        <taxon>Asterales</taxon>
        <taxon>Asteraceae</taxon>
        <taxon>Asteroideae</taxon>
        <taxon>Anthemideae</taxon>
        <taxon>Anthemidinae</taxon>
        <taxon>Tanacetum</taxon>
    </lineage>
</organism>
<reference evidence="5" key="1">
    <citation type="journal article" date="2019" name="Sci. Rep.">
        <title>Draft genome of Tanacetum cinerariifolium, the natural source of mosquito coil.</title>
        <authorList>
            <person name="Yamashiro T."/>
            <person name="Shiraishi A."/>
            <person name="Satake H."/>
            <person name="Nakayama K."/>
        </authorList>
    </citation>
    <scope>NUCLEOTIDE SEQUENCE</scope>
</reference>
<feature type="region of interest" description="Disordered" evidence="3">
    <location>
        <begin position="693"/>
        <end position="713"/>
    </location>
</feature>
<dbReference type="SUPFAM" id="SSF57756">
    <property type="entry name" value="Retrovirus zinc finger-like domains"/>
    <property type="match status" value="1"/>
</dbReference>
<dbReference type="Gene3D" id="4.10.60.10">
    <property type="entry name" value="Zinc finger, CCHC-type"/>
    <property type="match status" value="1"/>
</dbReference>
<dbReference type="InterPro" id="IPR036875">
    <property type="entry name" value="Znf_CCHC_sf"/>
</dbReference>
<protein>
    <submittedName>
        <fullName evidence="5">Gag-Pol polyprotein</fullName>
    </submittedName>
</protein>
<feature type="domain" description="Integrase catalytic" evidence="4">
    <location>
        <begin position="826"/>
        <end position="997"/>
    </location>
</feature>
<dbReference type="InterPro" id="IPR039537">
    <property type="entry name" value="Retrotran_Ty1/copia-like"/>
</dbReference>
<evidence type="ECO:0000259" key="4">
    <source>
        <dbReference type="PROSITE" id="PS50994"/>
    </source>
</evidence>
<dbReference type="InterPro" id="IPR021109">
    <property type="entry name" value="Peptidase_aspartic_dom_sf"/>
</dbReference>
<dbReference type="InterPro" id="IPR036397">
    <property type="entry name" value="RNaseH_sf"/>
</dbReference>
<dbReference type="InterPro" id="IPR043128">
    <property type="entry name" value="Rev_trsase/Diguanyl_cyclase"/>
</dbReference>
<sequence length="1407" mass="157910">MFTLNDYYATTLFDSGVDYSFVSTIFIPLLGIEPSDLGFSYEIEIASGQLVKIDKVVRGYKLEIEGHMFDINLIPFRSGSFDVIIGVDWLSNHKAEIIYHEKVVSIPLLDGKVLKVIGERPDEKVRHLYFSKIDLRYGYHQLRVHEDDISNTAFRTRYGHFVFTVMPFGLTNAPAKSKTFDWGVKQENALQTLKDKLCNAPILALPGGPKDFVVYYDAFGLGLGVSQPVAPITVEQCLARKNELKARGTLLMALPDKHQLKFNSYKDAKTLMEAIEKRFGLDQIHDRLQKLVSQLEIHGVSLSQEDINLNTTTQNLAFVSSTSSDSTTDSVSVAASVSSACVELPASPLPNVDSLSNAVIYSFFSNQSTSPQFDNKDLKQIDVDDLKETDLRWQMAMLTMRARRFLQKTGRNLSANGPTSMGFDMSKVECYNFHKKGHFARECRSPKDQRRPGSYDWSYQAEEEPANFVLMAFSSSSSSDNEVPSCSKACSKAYAQLHSQYNKLTDDFRKSQFDVISYQTGTFMPPKPDLVFNTAPIPVEADHLAFNVQLSPTKPEQDLSHTSRPSAPIIEDWPIETTFQAATSVQASLTSNSSDKKRNRKACFVCKSVDHLIKDCDYHSKKMAQPTPRNYANRGHHKQYVPLTHSKPQKHRVPTAVLTQSKPVSNTAVRPVSAALPNITVTRPRHVNQVVTKSKSPIRRQLTRNPSSRTSNLPPRVNVIQVLVVSTTQGQQGTWGNPQLALQDRGVIDSGCSRHMTGNMSYLSDFKELKGGYVAFKGNPKGGKITVKGNLVRGFPTKVFENNNTCVACKKGKQHRASCKTKPVSSVDQPLFRLYMDLFRPTFVKRLNKKSYCLVITNDYSRFTWVFFLATKDETTPIIKTFLTGLKNQLSLKMKVIRSDNGTEFKNSDLNQLCGLKGIKREFSVPRTPQQNGIAERKNMTLIEAARTMLVDSLLPIPFWAEAVNTACYASFKGMLMKDFLLDTLCTGPTWLFDIDSLSGTMNYHPVTIGNQTNSGVENTAFNGKEHDFDVKKPESKVILSLSSSTRSKEQDDKTIKEAKGKSLVESVTRYRDLNTEFQDCSKNSSNEVTAASSTVHNIGQNSLNSTNTFSAAGLSNTAVSTTYGDASQFPDDPDMPGLEDIIHSDDEDVVGAEADFNNLESFIPEEPKRVLQALKDPSWIKAMQEKLLQFKMQKVWVLVDLPYGKRAIGTKWVYRNKKDKRGIVIRNKARLVAQGHTQEEGIDYKEVFAPVVRIEAIRLFLAYASFMRFIMYQMDVKSTFLYETIEKKVYVCQPPGFDDPDHPDKVYKVVKALYGLHQAPKAWYETLATYLLENADERQVSDEFYGGTHILLRSSEKPLLKDPDGEDVNVHTYSARSKQLLLLQICSSCQLMCSGAMDSESTVGLW</sequence>
<evidence type="ECO:0000256" key="3">
    <source>
        <dbReference type="SAM" id="MobiDB-lite"/>
    </source>
</evidence>
<dbReference type="EMBL" id="BKCJ010204671">
    <property type="protein sequence ID" value="GEY73493.1"/>
    <property type="molecule type" value="Genomic_DNA"/>
</dbReference>
<dbReference type="PANTHER" id="PTHR42648:SF32">
    <property type="entry name" value="RIBONUCLEASE H-LIKE DOMAIN, GAG-PRE-INTEGRASE DOMAIN PROTEIN-RELATED"/>
    <property type="match status" value="1"/>
</dbReference>
<dbReference type="InterPro" id="IPR001878">
    <property type="entry name" value="Znf_CCHC"/>
</dbReference>
<dbReference type="SUPFAM" id="SSF53098">
    <property type="entry name" value="Ribonuclease H-like"/>
    <property type="match status" value="1"/>
</dbReference>
<name>A0A699HZZ2_TANCI</name>
<gene>
    <name evidence="5" type="ORF">Tci_445467</name>
</gene>
<dbReference type="GO" id="GO:0015074">
    <property type="term" value="P:DNA integration"/>
    <property type="evidence" value="ECO:0007669"/>
    <property type="project" value="InterPro"/>
</dbReference>
<evidence type="ECO:0000256" key="2">
    <source>
        <dbReference type="ARBA" id="ARBA00022801"/>
    </source>
</evidence>
<keyword evidence="1" id="KW-0479">Metal-binding</keyword>
<dbReference type="GO" id="GO:0016787">
    <property type="term" value="F:hydrolase activity"/>
    <property type="evidence" value="ECO:0007669"/>
    <property type="project" value="UniProtKB-KW"/>
</dbReference>
<dbReference type="CDD" id="cd00303">
    <property type="entry name" value="retropepsin_like"/>
    <property type="match status" value="1"/>
</dbReference>
<dbReference type="SMART" id="SM00343">
    <property type="entry name" value="ZnF_C2HC"/>
    <property type="match status" value="2"/>
</dbReference>
<dbReference type="InterPro" id="IPR013103">
    <property type="entry name" value="RVT_2"/>
</dbReference>
<dbReference type="Pfam" id="PF00665">
    <property type="entry name" value="rve"/>
    <property type="match status" value="1"/>
</dbReference>
<accession>A0A699HZZ2</accession>
<dbReference type="Pfam" id="PF08284">
    <property type="entry name" value="RVP_2"/>
    <property type="match status" value="1"/>
</dbReference>
<feature type="non-terminal residue" evidence="5">
    <location>
        <position position="1407"/>
    </location>
</feature>
<dbReference type="InterPro" id="IPR012337">
    <property type="entry name" value="RNaseH-like_sf"/>
</dbReference>
<dbReference type="Gene3D" id="3.30.420.10">
    <property type="entry name" value="Ribonuclease H-like superfamily/Ribonuclease H"/>
    <property type="match status" value="1"/>
</dbReference>
<evidence type="ECO:0000313" key="5">
    <source>
        <dbReference type="EMBL" id="GEY73493.1"/>
    </source>
</evidence>
<dbReference type="SUPFAM" id="SSF56672">
    <property type="entry name" value="DNA/RNA polymerases"/>
    <property type="match status" value="1"/>
</dbReference>
<dbReference type="Pfam" id="PF07727">
    <property type="entry name" value="RVT_2"/>
    <property type="match status" value="1"/>
</dbReference>
<proteinExistence type="predicted"/>
<dbReference type="SUPFAM" id="SSF50630">
    <property type="entry name" value="Acid proteases"/>
    <property type="match status" value="1"/>
</dbReference>
<dbReference type="InterPro" id="IPR043502">
    <property type="entry name" value="DNA/RNA_pol_sf"/>
</dbReference>
<dbReference type="PANTHER" id="PTHR42648">
    <property type="entry name" value="TRANSPOSASE, PUTATIVE-RELATED"/>
    <property type="match status" value="1"/>
</dbReference>
<dbReference type="GO" id="GO:0003676">
    <property type="term" value="F:nucleic acid binding"/>
    <property type="evidence" value="ECO:0007669"/>
    <property type="project" value="InterPro"/>
</dbReference>
<dbReference type="Gene3D" id="2.40.70.10">
    <property type="entry name" value="Acid Proteases"/>
    <property type="match status" value="1"/>
</dbReference>
<evidence type="ECO:0000256" key="1">
    <source>
        <dbReference type="ARBA" id="ARBA00022723"/>
    </source>
</evidence>